<dbReference type="Pfam" id="PF00293">
    <property type="entry name" value="NUDIX"/>
    <property type="match status" value="1"/>
</dbReference>
<accession>A0A345P316</accession>
<sequence length="187" mass="21316">MSFCLKCGHATEKAIPAGDSHYREVCPNCGFIHYENPKIICGALALWKDKVLLCRRAIEPRYGLWTLPAGFMELQETMEQGAARETWEEAEGKVAIDQLYCSYNIPRIGQVYMLFKGQLEEGAFGAGEESLECALFDEADIPWDSLAFPSIYRTLKHYYHDRKTYDFAKDQVPFHLETISGDDTVIE</sequence>
<organism evidence="2 3">
    <name type="scientific">Aquirhabdus parva</name>
    <dbReference type="NCBI Taxonomy" id="2283318"/>
    <lineage>
        <taxon>Bacteria</taxon>
        <taxon>Pseudomonadati</taxon>
        <taxon>Pseudomonadota</taxon>
        <taxon>Gammaproteobacteria</taxon>
        <taxon>Moraxellales</taxon>
        <taxon>Moraxellaceae</taxon>
        <taxon>Aquirhabdus</taxon>
    </lineage>
</organism>
<gene>
    <name evidence="2" type="ORF">HYN46_01465</name>
</gene>
<dbReference type="PANTHER" id="PTHR43222:SF2">
    <property type="entry name" value="NUDIX HYDROLASE 23, CHLOROPLASTIC"/>
    <property type="match status" value="1"/>
</dbReference>
<dbReference type="KEGG" id="mbah:HYN46_01465"/>
<dbReference type="Pfam" id="PF14803">
    <property type="entry name" value="Zn_ribbon_Nudix"/>
    <property type="match status" value="1"/>
</dbReference>
<dbReference type="AlphaFoldDB" id="A0A345P316"/>
<dbReference type="CDD" id="cd04511">
    <property type="entry name" value="NUDIX_Hydrolase"/>
    <property type="match status" value="1"/>
</dbReference>
<dbReference type="Proteomes" id="UP000253940">
    <property type="component" value="Chromosome"/>
</dbReference>
<proteinExistence type="predicted"/>
<keyword evidence="3" id="KW-1185">Reference proteome</keyword>
<dbReference type="Gene3D" id="3.90.79.10">
    <property type="entry name" value="Nucleoside Triphosphate Pyrophosphohydrolase"/>
    <property type="match status" value="1"/>
</dbReference>
<dbReference type="EMBL" id="CP031222">
    <property type="protein sequence ID" value="AXI01675.1"/>
    <property type="molecule type" value="Genomic_DNA"/>
</dbReference>
<dbReference type="GO" id="GO:0003824">
    <property type="term" value="F:catalytic activity"/>
    <property type="evidence" value="ECO:0007669"/>
    <property type="project" value="UniProtKB-ARBA"/>
</dbReference>
<evidence type="ECO:0000313" key="2">
    <source>
        <dbReference type="EMBL" id="AXI01675.1"/>
    </source>
</evidence>
<evidence type="ECO:0000259" key="1">
    <source>
        <dbReference type="PROSITE" id="PS51462"/>
    </source>
</evidence>
<dbReference type="PROSITE" id="PS51462">
    <property type="entry name" value="NUDIX"/>
    <property type="match status" value="1"/>
</dbReference>
<feature type="domain" description="Nudix hydrolase" evidence="1">
    <location>
        <begin position="36"/>
        <end position="159"/>
    </location>
</feature>
<reference evidence="2 3" key="1">
    <citation type="submission" date="2018-07" db="EMBL/GenBank/DDBJ databases">
        <title>Genome sequencing of Moraxellaceae gen. HYN0046.</title>
        <authorList>
            <person name="Kim M."/>
            <person name="Yi H."/>
        </authorList>
    </citation>
    <scope>NUCLEOTIDE SEQUENCE [LARGE SCALE GENOMIC DNA]</scope>
    <source>
        <strain evidence="2 3">HYN0046</strain>
    </source>
</reference>
<dbReference type="SUPFAM" id="SSF55811">
    <property type="entry name" value="Nudix"/>
    <property type="match status" value="1"/>
</dbReference>
<dbReference type="Gene3D" id="2.20.70.10">
    <property type="match status" value="1"/>
</dbReference>
<dbReference type="InterPro" id="IPR029401">
    <property type="entry name" value="Nudix_N"/>
</dbReference>
<dbReference type="RefSeq" id="WP_114897785.1">
    <property type="nucleotide sequence ID" value="NZ_CP031222.1"/>
</dbReference>
<dbReference type="OrthoDB" id="5417595at2"/>
<protein>
    <submittedName>
        <fullName evidence="2">NUDIX domain-containing protein</fullName>
    </submittedName>
</protein>
<dbReference type="InterPro" id="IPR000086">
    <property type="entry name" value="NUDIX_hydrolase_dom"/>
</dbReference>
<dbReference type="PANTHER" id="PTHR43222">
    <property type="entry name" value="NUDIX HYDROLASE 23"/>
    <property type="match status" value="1"/>
</dbReference>
<evidence type="ECO:0000313" key="3">
    <source>
        <dbReference type="Proteomes" id="UP000253940"/>
    </source>
</evidence>
<dbReference type="InterPro" id="IPR015797">
    <property type="entry name" value="NUDIX_hydrolase-like_dom_sf"/>
</dbReference>
<name>A0A345P316_9GAMM</name>